<sequence length="99" mass="11627">MWHDNKYIIDNNKGQIIIGKEKLIEIIHKLANYSSKFNVKKVEITPIDEYHQLCFSIYLEKEANFSIVASTISSFQERLDLKIKSSLNIFNFNTILVFE</sequence>
<evidence type="ECO:0000313" key="1">
    <source>
        <dbReference type="EMBL" id="AIV03772.1"/>
    </source>
</evidence>
<protein>
    <submittedName>
        <fullName evidence="1">Uncharacterized protein</fullName>
    </submittedName>
</protein>
<accession>A0A097ST71</accession>
<organism evidence="1 2">
    <name type="scientific">Candidatus Malacoplasma girerdii</name>
    <dbReference type="NCBI Taxonomy" id="1318617"/>
    <lineage>
        <taxon>Bacteria</taxon>
        <taxon>Bacillati</taxon>
        <taxon>Mycoplasmatota</taxon>
        <taxon>Mycoplasmoidales</taxon>
        <taxon>Mycoplasmoidaceae</taxon>
        <taxon>Malacoplasma</taxon>
    </lineage>
</organism>
<evidence type="ECO:0000313" key="2">
    <source>
        <dbReference type="Proteomes" id="UP000030066"/>
    </source>
</evidence>
<dbReference type="HOGENOM" id="CLU_2315085_0_0_14"/>
<gene>
    <name evidence="1" type="ORF">MGM1_4030</name>
</gene>
<proteinExistence type="predicted"/>
<reference evidence="1 2" key="1">
    <citation type="journal article" date="2014" name="PLoS ONE">
        <title>An emerging Mycoplasma associated with trichomoniasis, vaginal infection and disease.</title>
        <authorList>
            <consortium name="Vaginal Microbiome Consortium"/>
            <person name="Fettweis J.M."/>
            <person name="Serrano M.G."/>
            <person name="Huang B."/>
            <person name="Brooks J.P."/>
            <person name="Glascock A.L."/>
            <person name="Sheth N.U."/>
            <person name="Strauss J.F.III."/>
            <person name="Jefferson K.K."/>
            <person name="Buck G.A."/>
        </authorList>
    </citation>
    <scope>NUCLEOTIDE SEQUENCE [LARGE SCALE GENOMIC DNA]</scope>
    <source>
        <strain evidence="1 2">VCU_M1</strain>
    </source>
</reference>
<dbReference type="STRING" id="1318617.MGM1_4030"/>
<dbReference type="AlphaFoldDB" id="A0A097ST71"/>
<dbReference type="KEGG" id="mgj:MGM1_4030"/>
<keyword evidence="2" id="KW-1185">Reference proteome</keyword>
<dbReference type="Proteomes" id="UP000030066">
    <property type="component" value="Chromosome"/>
</dbReference>
<name>A0A097ST71_9BACT</name>
<dbReference type="EMBL" id="CP007711">
    <property type="protein sequence ID" value="AIV03772.1"/>
    <property type="molecule type" value="Genomic_DNA"/>
</dbReference>